<dbReference type="Gene3D" id="3.40.50.450">
    <property type="match status" value="1"/>
</dbReference>
<name>A0ABW1ZFZ9_9DEIO</name>
<accession>A0ABW1ZFZ9</accession>
<evidence type="ECO:0000259" key="1">
    <source>
        <dbReference type="Pfam" id="PF10686"/>
    </source>
</evidence>
<protein>
    <submittedName>
        <fullName evidence="2">DUF2493 domain-containing protein</fullName>
    </submittedName>
</protein>
<organism evidence="2 3">
    <name type="scientific">Deinococcus multiflagellatus</name>
    <dbReference type="NCBI Taxonomy" id="1656887"/>
    <lineage>
        <taxon>Bacteria</taxon>
        <taxon>Thermotogati</taxon>
        <taxon>Deinococcota</taxon>
        <taxon>Deinococci</taxon>
        <taxon>Deinococcales</taxon>
        <taxon>Deinococcaceae</taxon>
        <taxon>Deinococcus</taxon>
    </lineage>
</organism>
<evidence type="ECO:0000313" key="3">
    <source>
        <dbReference type="Proteomes" id="UP001596317"/>
    </source>
</evidence>
<sequence>MKLVICGGRTFGDHEQLHEALAAWIARHGWPSEIVSGAAPGADQLGEEWAAENGVPVKRFRAAWREHGRAAGPIRNREMSLYADGCLALPGGSGTADMLRQARAAGLVVLAW</sequence>
<comment type="caution">
    <text evidence="2">The sequence shown here is derived from an EMBL/GenBank/DDBJ whole genome shotgun (WGS) entry which is preliminary data.</text>
</comment>
<feature type="domain" description="YspA cpYpsA-related SLOG" evidence="1">
    <location>
        <begin position="1"/>
        <end position="67"/>
    </location>
</feature>
<dbReference type="SUPFAM" id="SSF102405">
    <property type="entry name" value="MCP/YpsA-like"/>
    <property type="match status" value="1"/>
</dbReference>
<gene>
    <name evidence="2" type="ORF">ACFP90_02700</name>
</gene>
<reference evidence="3" key="1">
    <citation type="journal article" date="2019" name="Int. J. Syst. Evol. Microbiol.">
        <title>The Global Catalogue of Microorganisms (GCM) 10K type strain sequencing project: providing services to taxonomists for standard genome sequencing and annotation.</title>
        <authorList>
            <consortium name="The Broad Institute Genomics Platform"/>
            <consortium name="The Broad Institute Genome Sequencing Center for Infectious Disease"/>
            <person name="Wu L."/>
            <person name="Ma J."/>
        </authorList>
    </citation>
    <scope>NUCLEOTIDE SEQUENCE [LARGE SCALE GENOMIC DNA]</scope>
    <source>
        <strain evidence="3">CCUG 63830</strain>
    </source>
</reference>
<proteinExistence type="predicted"/>
<dbReference type="Pfam" id="PF10686">
    <property type="entry name" value="YAcAr"/>
    <property type="match status" value="1"/>
</dbReference>
<dbReference type="Proteomes" id="UP001596317">
    <property type="component" value="Unassembled WGS sequence"/>
</dbReference>
<dbReference type="RefSeq" id="WP_224604337.1">
    <property type="nucleotide sequence ID" value="NZ_JAIQXV010000001.1"/>
</dbReference>
<dbReference type="EMBL" id="JBHSWB010000001">
    <property type="protein sequence ID" value="MFC6659403.1"/>
    <property type="molecule type" value="Genomic_DNA"/>
</dbReference>
<evidence type="ECO:0000313" key="2">
    <source>
        <dbReference type="EMBL" id="MFC6659403.1"/>
    </source>
</evidence>
<dbReference type="InterPro" id="IPR019627">
    <property type="entry name" value="YAcAr"/>
</dbReference>
<keyword evidence="3" id="KW-1185">Reference proteome</keyword>